<feature type="transmembrane region" description="Helical" evidence="11">
    <location>
        <begin position="20"/>
        <end position="40"/>
    </location>
</feature>
<dbReference type="SUPFAM" id="SSF81336">
    <property type="entry name" value="F1F0 ATP synthase subunit A"/>
    <property type="match status" value="1"/>
</dbReference>
<dbReference type="PRINTS" id="PR00123">
    <property type="entry name" value="ATPASEA"/>
</dbReference>
<feature type="transmembrane region" description="Helical" evidence="11">
    <location>
        <begin position="197"/>
        <end position="216"/>
    </location>
</feature>
<feature type="region of interest" description="Disordered" evidence="13">
    <location>
        <begin position="221"/>
        <end position="281"/>
    </location>
</feature>
<feature type="transmembrane region" description="Helical" evidence="11">
    <location>
        <begin position="163"/>
        <end position="185"/>
    </location>
</feature>
<dbReference type="Proteomes" id="UP001378242">
    <property type="component" value="Unassembled WGS sequence"/>
</dbReference>
<gene>
    <name evidence="11" type="primary">atpB</name>
    <name evidence="14" type="ORF">V6243_00120</name>
</gene>
<dbReference type="InterPro" id="IPR000568">
    <property type="entry name" value="ATP_synth_F0_asu"/>
</dbReference>
<keyword evidence="5 11" id="KW-0812">Transmembrane</keyword>
<evidence type="ECO:0000256" key="9">
    <source>
        <dbReference type="ARBA" id="ARBA00023136"/>
    </source>
</evidence>
<name>A0ABU9GAF6_COBMA</name>
<keyword evidence="10 11" id="KW-0066">ATP synthesis</keyword>
<evidence type="ECO:0000256" key="6">
    <source>
        <dbReference type="ARBA" id="ARBA00022781"/>
    </source>
</evidence>
<dbReference type="Gene3D" id="1.20.120.220">
    <property type="entry name" value="ATP synthase, F0 complex, subunit A"/>
    <property type="match status" value="1"/>
</dbReference>
<dbReference type="InterPro" id="IPR035908">
    <property type="entry name" value="F0_ATP_A_sf"/>
</dbReference>
<evidence type="ECO:0000256" key="11">
    <source>
        <dbReference type="HAMAP-Rule" id="MF_01393"/>
    </source>
</evidence>
<evidence type="ECO:0000256" key="2">
    <source>
        <dbReference type="ARBA" id="ARBA00006810"/>
    </source>
</evidence>
<reference evidence="14 15" key="1">
    <citation type="submission" date="2024-02" db="EMBL/GenBank/DDBJ databases">
        <title>Bacteria isolated from the canopy kelp, Nereocystis luetkeana.</title>
        <authorList>
            <person name="Pfister C.A."/>
            <person name="Younker I.T."/>
            <person name="Light S.H."/>
        </authorList>
    </citation>
    <scope>NUCLEOTIDE SEQUENCE [LARGE SCALE GENOMIC DNA]</scope>
    <source>
        <strain evidence="14 15">TI.5.07</strain>
    </source>
</reference>
<feature type="compositionally biased region" description="Low complexity" evidence="13">
    <location>
        <begin position="262"/>
        <end position="281"/>
    </location>
</feature>
<evidence type="ECO:0000256" key="13">
    <source>
        <dbReference type="SAM" id="MobiDB-lite"/>
    </source>
</evidence>
<feature type="compositionally biased region" description="Basic and acidic residues" evidence="13">
    <location>
        <begin position="229"/>
        <end position="252"/>
    </location>
</feature>
<dbReference type="NCBIfam" id="TIGR01131">
    <property type="entry name" value="ATP_synt_6_or_A"/>
    <property type="match status" value="1"/>
</dbReference>
<dbReference type="EMBL" id="JBAKAP010000001">
    <property type="protein sequence ID" value="MEL0615215.1"/>
    <property type="molecule type" value="Genomic_DNA"/>
</dbReference>
<evidence type="ECO:0000256" key="1">
    <source>
        <dbReference type="ARBA" id="ARBA00004141"/>
    </source>
</evidence>
<dbReference type="Pfam" id="PF00119">
    <property type="entry name" value="ATP-synt_A"/>
    <property type="match status" value="1"/>
</dbReference>
<sequence length="281" mass="30172">MNSPLTSEALFHLGPVPITAAIITTWVIMAVLVAGAWGMTRRLTLIPDRRQTALELLVSTLDVQIRETSGVEPTPYRSFIGTLFLFILVANLSSLLPGVEPPTAQMETDAALALLVFVSIIWFGIRGAGVKGYLKSFAAPNVVMIPLNILESLTRTFSMFVRLFGNVMSGVFVIGIVASLAGLLVPIPLMALDLLTGLVQAYIFAILALVFIASTVEEGRASFNSEPDSDSRTSARDGDGDGDREKDKDSAHKTVVPPLTPQPLTSQQPTSRTSTSQQENS</sequence>
<evidence type="ECO:0000313" key="14">
    <source>
        <dbReference type="EMBL" id="MEL0615215.1"/>
    </source>
</evidence>
<evidence type="ECO:0000256" key="5">
    <source>
        <dbReference type="ARBA" id="ARBA00022692"/>
    </source>
</evidence>
<evidence type="ECO:0000256" key="3">
    <source>
        <dbReference type="ARBA" id="ARBA00022448"/>
    </source>
</evidence>
<keyword evidence="3 11" id="KW-0813">Transport</keyword>
<dbReference type="HAMAP" id="MF_01393">
    <property type="entry name" value="ATP_synth_a_bact"/>
    <property type="match status" value="1"/>
</dbReference>
<evidence type="ECO:0000256" key="12">
    <source>
        <dbReference type="RuleBase" id="RU000483"/>
    </source>
</evidence>
<keyword evidence="9 11" id="KW-0472">Membrane</keyword>
<evidence type="ECO:0000256" key="7">
    <source>
        <dbReference type="ARBA" id="ARBA00022989"/>
    </source>
</evidence>
<dbReference type="CDD" id="cd00310">
    <property type="entry name" value="ATP-synt_Fo_a_6"/>
    <property type="match status" value="1"/>
</dbReference>
<keyword evidence="15" id="KW-1185">Reference proteome</keyword>
<proteinExistence type="inferred from homology"/>
<dbReference type="PANTHER" id="PTHR42823:SF3">
    <property type="entry name" value="ATP SYNTHASE SUBUNIT A, CHLOROPLASTIC"/>
    <property type="match status" value="1"/>
</dbReference>
<dbReference type="NCBIfam" id="NF009955">
    <property type="entry name" value="PRK13421.1"/>
    <property type="match status" value="1"/>
</dbReference>
<evidence type="ECO:0000313" key="15">
    <source>
        <dbReference type="Proteomes" id="UP001378242"/>
    </source>
</evidence>
<protein>
    <recommendedName>
        <fullName evidence="11 12">ATP synthase subunit a</fullName>
    </recommendedName>
    <alternativeName>
        <fullName evidence="11">ATP synthase F0 sector subunit a</fullName>
    </alternativeName>
    <alternativeName>
        <fullName evidence="11">F-ATPase subunit 6</fullName>
    </alternativeName>
</protein>
<keyword evidence="7 11" id="KW-1133">Transmembrane helix</keyword>
<comment type="function">
    <text evidence="11 12">Key component of the proton channel; it plays a direct role in the translocation of protons across the membrane.</text>
</comment>
<keyword evidence="4 11" id="KW-0138">CF(0)</keyword>
<feature type="transmembrane region" description="Helical" evidence="11">
    <location>
        <begin position="108"/>
        <end position="125"/>
    </location>
</feature>
<organism evidence="14 15">
    <name type="scientific">Cobetia marina</name>
    <name type="common">Deleya marina</name>
    <dbReference type="NCBI Taxonomy" id="28258"/>
    <lineage>
        <taxon>Bacteria</taxon>
        <taxon>Pseudomonadati</taxon>
        <taxon>Pseudomonadota</taxon>
        <taxon>Gammaproteobacteria</taxon>
        <taxon>Oceanospirillales</taxon>
        <taxon>Halomonadaceae</taxon>
        <taxon>Cobetia</taxon>
    </lineage>
</organism>
<dbReference type="InterPro" id="IPR045082">
    <property type="entry name" value="ATP_syn_F0_a_bact/chloroplast"/>
</dbReference>
<feature type="transmembrane region" description="Helical" evidence="11">
    <location>
        <begin position="76"/>
        <end position="96"/>
    </location>
</feature>
<comment type="similarity">
    <text evidence="2 11 12">Belongs to the ATPase A chain family.</text>
</comment>
<evidence type="ECO:0000256" key="8">
    <source>
        <dbReference type="ARBA" id="ARBA00023065"/>
    </source>
</evidence>
<comment type="subcellular location">
    <subcellularLocation>
        <location evidence="11 12">Cell membrane</location>
        <topology evidence="11 12">Multi-pass membrane protein</topology>
    </subcellularLocation>
    <subcellularLocation>
        <location evidence="1">Membrane</location>
        <topology evidence="1">Multi-pass membrane protein</topology>
    </subcellularLocation>
</comment>
<comment type="caution">
    <text evidence="14">The sequence shown here is derived from an EMBL/GenBank/DDBJ whole genome shotgun (WGS) entry which is preliminary data.</text>
</comment>
<accession>A0ABU9GAF6</accession>
<evidence type="ECO:0000256" key="4">
    <source>
        <dbReference type="ARBA" id="ARBA00022547"/>
    </source>
</evidence>
<keyword evidence="11" id="KW-1003">Cell membrane</keyword>
<keyword evidence="8 11" id="KW-0406">Ion transport</keyword>
<keyword evidence="6 11" id="KW-0375">Hydrogen ion transport</keyword>
<evidence type="ECO:0000256" key="10">
    <source>
        <dbReference type="ARBA" id="ARBA00023310"/>
    </source>
</evidence>
<dbReference type="RefSeq" id="WP_341541544.1">
    <property type="nucleotide sequence ID" value="NZ_JBAKAP010000001.1"/>
</dbReference>
<dbReference type="PANTHER" id="PTHR42823">
    <property type="entry name" value="ATP SYNTHASE SUBUNIT A, CHLOROPLASTIC"/>
    <property type="match status" value="1"/>
</dbReference>